<evidence type="ECO:0000256" key="1">
    <source>
        <dbReference type="SAM" id="Phobius"/>
    </source>
</evidence>
<comment type="caution">
    <text evidence="2">The sequence shown here is derived from an EMBL/GenBank/DDBJ whole genome shotgun (WGS) entry which is preliminary data.</text>
</comment>
<keyword evidence="1" id="KW-1133">Transmembrane helix</keyword>
<name>A0ABP0GGY7_CLALP</name>
<feature type="transmembrane region" description="Helical" evidence="1">
    <location>
        <begin position="80"/>
        <end position="100"/>
    </location>
</feature>
<dbReference type="Proteomes" id="UP001642483">
    <property type="component" value="Unassembled WGS sequence"/>
</dbReference>
<accession>A0ABP0GGY7</accession>
<proteinExistence type="predicted"/>
<keyword evidence="1" id="KW-0472">Membrane</keyword>
<keyword evidence="3" id="KW-1185">Reference proteome</keyword>
<sequence length="101" mass="10857">MSTIGPFAPPPPSYNETLAGEHGIYNPTYFSGDATQPAQYTNYQPASVTGDLLAVRMAQSHGTTTVANKRIRRQASNHKLILAVFVIIVIITVITVVTVVS</sequence>
<gene>
    <name evidence="2" type="ORF">CVLEPA_LOCUS23411</name>
</gene>
<organism evidence="2 3">
    <name type="scientific">Clavelina lepadiformis</name>
    <name type="common">Light-bulb sea squirt</name>
    <name type="synonym">Ascidia lepadiformis</name>
    <dbReference type="NCBI Taxonomy" id="159417"/>
    <lineage>
        <taxon>Eukaryota</taxon>
        <taxon>Metazoa</taxon>
        <taxon>Chordata</taxon>
        <taxon>Tunicata</taxon>
        <taxon>Ascidiacea</taxon>
        <taxon>Aplousobranchia</taxon>
        <taxon>Clavelinidae</taxon>
        <taxon>Clavelina</taxon>
    </lineage>
</organism>
<dbReference type="EMBL" id="CAWYQH010000119">
    <property type="protein sequence ID" value="CAK8690850.1"/>
    <property type="molecule type" value="Genomic_DNA"/>
</dbReference>
<keyword evidence="1" id="KW-0812">Transmembrane</keyword>
<evidence type="ECO:0000313" key="2">
    <source>
        <dbReference type="EMBL" id="CAK8690850.1"/>
    </source>
</evidence>
<evidence type="ECO:0000313" key="3">
    <source>
        <dbReference type="Proteomes" id="UP001642483"/>
    </source>
</evidence>
<protein>
    <submittedName>
        <fullName evidence="2">Uncharacterized protein</fullName>
    </submittedName>
</protein>
<reference evidence="2 3" key="1">
    <citation type="submission" date="2024-02" db="EMBL/GenBank/DDBJ databases">
        <authorList>
            <person name="Daric V."/>
            <person name="Darras S."/>
        </authorList>
    </citation>
    <scope>NUCLEOTIDE SEQUENCE [LARGE SCALE GENOMIC DNA]</scope>
</reference>